<keyword evidence="1" id="KW-0645">Protease</keyword>
<dbReference type="AlphaFoldDB" id="A0A399S471"/>
<organism evidence="1 2">
    <name type="scientific">Pontibacter oryzae</name>
    <dbReference type="NCBI Taxonomy" id="2304593"/>
    <lineage>
        <taxon>Bacteria</taxon>
        <taxon>Pseudomonadati</taxon>
        <taxon>Bacteroidota</taxon>
        <taxon>Cytophagia</taxon>
        <taxon>Cytophagales</taxon>
        <taxon>Hymenobacteraceae</taxon>
        <taxon>Pontibacter</taxon>
    </lineage>
</organism>
<proteinExistence type="predicted"/>
<keyword evidence="1" id="KW-0121">Carboxypeptidase</keyword>
<name>A0A399S471_9BACT</name>
<keyword evidence="2" id="KW-1185">Reference proteome</keyword>
<reference evidence="2" key="1">
    <citation type="submission" date="2018-08" db="EMBL/GenBank/DDBJ databases">
        <title>Mucilaginibacter sp. MYSH2.</title>
        <authorList>
            <person name="Seo T."/>
        </authorList>
    </citation>
    <scope>NUCLEOTIDE SEQUENCE [LARGE SCALE GENOMIC DNA]</scope>
    <source>
        <strain evidence="2">KIRAN</strain>
    </source>
</reference>
<dbReference type="EMBL" id="QWGE01000004">
    <property type="protein sequence ID" value="RIJ36862.1"/>
    <property type="molecule type" value="Genomic_DNA"/>
</dbReference>
<keyword evidence="1" id="KW-0378">Hydrolase</keyword>
<dbReference type="Pfam" id="PF13715">
    <property type="entry name" value="CarbopepD_reg_2"/>
    <property type="match status" value="1"/>
</dbReference>
<accession>A0A399S471</accession>
<dbReference type="InterPro" id="IPR008969">
    <property type="entry name" value="CarboxyPept-like_regulatory"/>
</dbReference>
<dbReference type="RefSeq" id="WP_119432799.1">
    <property type="nucleotide sequence ID" value="NZ_QWGE01000004.1"/>
</dbReference>
<evidence type="ECO:0000313" key="1">
    <source>
        <dbReference type="EMBL" id="RIJ36862.1"/>
    </source>
</evidence>
<dbReference type="OrthoDB" id="1115630at2"/>
<protein>
    <submittedName>
        <fullName evidence="1">Carboxypeptidase-like regulatory domain-containing protein</fullName>
    </submittedName>
</protein>
<dbReference type="GO" id="GO:0004180">
    <property type="term" value="F:carboxypeptidase activity"/>
    <property type="evidence" value="ECO:0007669"/>
    <property type="project" value="UniProtKB-KW"/>
</dbReference>
<comment type="caution">
    <text evidence="1">The sequence shown here is derived from an EMBL/GenBank/DDBJ whole genome shotgun (WGS) entry which is preliminary data.</text>
</comment>
<evidence type="ECO:0000313" key="2">
    <source>
        <dbReference type="Proteomes" id="UP000266005"/>
    </source>
</evidence>
<dbReference type="SUPFAM" id="SSF49464">
    <property type="entry name" value="Carboxypeptidase regulatory domain-like"/>
    <property type="match status" value="1"/>
</dbReference>
<sequence>MKTYPQTLWHALPVLLILYFVMAPEAVHAQKQVVQLSGLVTKGDSLDGLAAVSVFVPLTTRGTYSNKNGFFSLPVLPGDSIVIAALGYQKQYIIIPESYASQSYSVVIQLQENATELPTVNVMPWATERELKMAIAKVKLVEEKKLEIDMGPLQYKSVLHGPPMDAEGNAKHAIDLQLKQLRSRYMITNGIRIF</sequence>
<dbReference type="Proteomes" id="UP000266005">
    <property type="component" value="Unassembled WGS sequence"/>
</dbReference>
<gene>
    <name evidence="1" type="ORF">D1627_13610</name>
</gene>